<evidence type="ECO:0000313" key="1">
    <source>
        <dbReference type="EMBL" id="KAJ8736487.1"/>
    </source>
</evidence>
<reference evidence="1" key="1">
    <citation type="submission" date="2023-03" db="EMBL/GenBank/DDBJ databases">
        <title>Chromosome-level genomes of two armyworms, Mythimna separata and Mythimna loreyi, provide insights into the biosynthesis and reception of sex pheromones.</title>
        <authorList>
            <person name="Zhao H."/>
        </authorList>
    </citation>
    <scope>NUCLEOTIDE SEQUENCE</scope>
    <source>
        <strain evidence="1">BeijingLab</strain>
    </source>
</reference>
<dbReference type="Proteomes" id="UP001231649">
    <property type="component" value="Chromosome 2"/>
</dbReference>
<dbReference type="EMBL" id="CM056778">
    <property type="protein sequence ID" value="KAJ8736487.1"/>
    <property type="molecule type" value="Genomic_DNA"/>
</dbReference>
<proteinExistence type="predicted"/>
<gene>
    <name evidence="1" type="ORF">PYW08_007143</name>
</gene>
<protein>
    <submittedName>
        <fullName evidence="1">Uncharacterized protein</fullName>
    </submittedName>
</protein>
<evidence type="ECO:0000313" key="2">
    <source>
        <dbReference type="Proteomes" id="UP001231649"/>
    </source>
</evidence>
<sequence length="394" mass="45837">MPSDQSSMFNKNFTFYKIFGLWSGNPPWRYYRYYSFAYLSVTFVGFNLLLTLNLLYIPQKIELFIGEVIFYFTEITIAAKIWTILFMRDKLIVAIKLIDCDEFVGDYENKDGILYKTNMGYRLGWKMYSILSNIVYVFDVVVPIFLNLVRGTRPKLPVSNYYFLSDEQRESGFLFWFIYWYQGIGIYGHMMYNVSIDSLIAGLLVIAIAQLKVLNHNLRNLKLSEEENKLPYEIKDKIQIRRLNKSLIHYEVILNFCDTVQNMLSVTLFVQFGVSTLIICVVMCGLVLPSSIEFKAFLVMFLFTMTLRIFVPGFLGTQLSHESEELVTSTYNSEWIPRSESFKRSLKLLRERAAFPIVITGLQMFPLSLLTFVSVKMMPATHGRSGKQCQTLTD</sequence>
<name>A0ACC2RBR5_9NEOP</name>
<accession>A0ACC2RBR5</accession>
<organism evidence="1 2">
    <name type="scientific">Mythimna loreyi</name>
    <dbReference type="NCBI Taxonomy" id="667449"/>
    <lineage>
        <taxon>Eukaryota</taxon>
        <taxon>Metazoa</taxon>
        <taxon>Ecdysozoa</taxon>
        <taxon>Arthropoda</taxon>
        <taxon>Hexapoda</taxon>
        <taxon>Insecta</taxon>
        <taxon>Pterygota</taxon>
        <taxon>Neoptera</taxon>
        <taxon>Endopterygota</taxon>
        <taxon>Lepidoptera</taxon>
        <taxon>Glossata</taxon>
        <taxon>Ditrysia</taxon>
        <taxon>Noctuoidea</taxon>
        <taxon>Noctuidae</taxon>
        <taxon>Noctuinae</taxon>
        <taxon>Hadenini</taxon>
        <taxon>Mythimna</taxon>
    </lineage>
</organism>
<keyword evidence="2" id="KW-1185">Reference proteome</keyword>
<comment type="caution">
    <text evidence="1">The sequence shown here is derived from an EMBL/GenBank/DDBJ whole genome shotgun (WGS) entry which is preliminary data.</text>
</comment>